<comment type="caution">
    <text evidence="2">The sequence shown here is derived from an EMBL/GenBank/DDBJ whole genome shotgun (WGS) entry which is preliminary data.</text>
</comment>
<feature type="chain" id="PRO_5046382781" description="DUF3757 domain-containing protein" evidence="1">
    <location>
        <begin position="28"/>
        <end position="185"/>
    </location>
</feature>
<gene>
    <name evidence="2" type="ORF">FHS28_000212</name>
</gene>
<organism evidence="2 3">
    <name type="scientific">Roseateles terrae</name>
    <dbReference type="NCBI Taxonomy" id="431060"/>
    <lineage>
        <taxon>Bacteria</taxon>
        <taxon>Pseudomonadati</taxon>
        <taxon>Pseudomonadota</taxon>
        <taxon>Betaproteobacteria</taxon>
        <taxon>Burkholderiales</taxon>
        <taxon>Sphaerotilaceae</taxon>
        <taxon>Roseateles</taxon>
    </lineage>
</organism>
<evidence type="ECO:0000313" key="2">
    <source>
        <dbReference type="EMBL" id="MBB3192847.1"/>
    </source>
</evidence>
<keyword evidence="1" id="KW-0732">Signal</keyword>
<dbReference type="EMBL" id="JACHXO010000001">
    <property type="protein sequence ID" value="MBB3192847.1"/>
    <property type="molecule type" value="Genomic_DNA"/>
</dbReference>
<reference evidence="2 3" key="1">
    <citation type="submission" date="2020-08" db="EMBL/GenBank/DDBJ databases">
        <title>Genomic Encyclopedia of Type Strains, Phase III (KMG-III): the genomes of soil and plant-associated and newly described type strains.</title>
        <authorList>
            <person name="Whitman W."/>
        </authorList>
    </citation>
    <scope>NUCLEOTIDE SEQUENCE [LARGE SCALE GENOMIC DNA]</scope>
    <source>
        <strain evidence="2 3">CECT 7247</strain>
    </source>
</reference>
<feature type="signal peptide" evidence="1">
    <location>
        <begin position="1"/>
        <end position="27"/>
    </location>
</feature>
<evidence type="ECO:0000313" key="3">
    <source>
        <dbReference type="Proteomes" id="UP000574369"/>
    </source>
</evidence>
<proteinExistence type="predicted"/>
<evidence type="ECO:0000256" key="1">
    <source>
        <dbReference type="SAM" id="SignalP"/>
    </source>
</evidence>
<accession>A0ABR6GLB4</accession>
<sequence>MKRLPLRFFLTTICCFSAISPFTSAVARPLNGWGEMIEKVRTAVGQRRLATLPESLGVEGLWDCRGAGCEFTSNHSDNAPKGRGEISLRLTMDKEKRILGRAGLTIDNKSEECYTIRQLESDLVTKFTFLIPQPVAHCVPNFVCETQLTTYRGMLPDADEGYEVFARAAQDRNCLKQLTIDGRSN</sequence>
<name>A0ABR6GLB4_9BURK</name>
<dbReference type="RefSeq" id="WP_184293965.1">
    <property type="nucleotide sequence ID" value="NZ_JACHXO010000001.1"/>
</dbReference>
<protein>
    <recommendedName>
        <fullName evidence="4">DUF3757 domain-containing protein</fullName>
    </recommendedName>
</protein>
<evidence type="ECO:0008006" key="4">
    <source>
        <dbReference type="Google" id="ProtNLM"/>
    </source>
</evidence>
<dbReference type="Proteomes" id="UP000574369">
    <property type="component" value="Unassembled WGS sequence"/>
</dbReference>
<keyword evidence="3" id="KW-1185">Reference proteome</keyword>